<dbReference type="GO" id="GO:0016020">
    <property type="term" value="C:membrane"/>
    <property type="evidence" value="ECO:0007669"/>
    <property type="project" value="InterPro"/>
</dbReference>
<name>A0A151L256_9APIC</name>
<evidence type="ECO:0000259" key="1">
    <source>
        <dbReference type="Pfam" id="PF05424"/>
    </source>
</evidence>
<sequence length="180" mass="21134">QKLKVPFNPDEKNSKINKEYDPEINCGGIPSDTNDIKWVGQKDHYKWLPNLDKNIVVSPRRRKLCYYGLDGSQNHHELKYKLFRGAANEGYNLGIKYNDYKNHYGVDPCRALQYSFYDYKHIIMGTDHLEDDNSGTNKSIKVSLKNLKVSNGKEMDDKGKRKKFWDDNKDCLWRIMKCGY</sequence>
<dbReference type="Pfam" id="PF05424">
    <property type="entry name" value="Duffy_binding"/>
    <property type="match status" value="1"/>
</dbReference>
<accession>A0A151L256</accession>
<dbReference type="RefSeq" id="XP_018638695.1">
    <property type="nucleotide sequence ID" value="XM_018783523.1"/>
</dbReference>
<feature type="domain" description="Duffy-antigen binding" evidence="1">
    <location>
        <begin position="55"/>
        <end position="179"/>
    </location>
</feature>
<protein>
    <submittedName>
        <fullName evidence="2">Putative EMP1-like protein</fullName>
    </submittedName>
</protein>
<dbReference type="InterPro" id="IPR008602">
    <property type="entry name" value="Duffy-antigen-binding"/>
</dbReference>
<dbReference type="GO" id="GO:0046789">
    <property type="term" value="F:host cell surface receptor binding"/>
    <property type="evidence" value="ECO:0007669"/>
    <property type="project" value="InterPro"/>
</dbReference>
<reference evidence="2 3" key="1">
    <citation type="journal article" date="2016" name="Nat. Commun.">
        <title>Genomes of cryptic chimpanzee Plasmodium species reveal key evolutionary events leading to human malaria.</title>
        <authorList>
            <person name="Sundararaman S.A."/>
            <person name="Plenderleith L.J."/>
            <person name="Liu W."/>
            <person name="Loy D.E."/>
            <person name="Learn G.H."/>
            <person name="Li Y."/>
            <person name="Shaw K.S."/>
            <person name="Ayouba A."/>
            <person name="Peeters M."/>
            <person name="Speede S."/>
            <person name="Shaw G.M."/>
            <person name="Bushman F.D."/>
            <person name="Brisson D."/>
            <person name="Rayner J.C."/>
            <person name="Sharp P.M."/>
            <person name="Hahn B.H."/>
        </authorList>
    </citation>
    <scope>NUCLEOTIDE SEQUENCE [LARGE SCALE GENOMIC DNA]</scope>
    <source>
        <strain evidence="2 3">SY75</strain>
    </source>
</reference>
<dbReference type="InterPro" id="IPR042202">
    <property type="entry name" value="Duffy-ag-bd_sf"/>
</dbReference>
<dbReference type="AlphaFoldDB" id="A0A151L256"/>
<dbReference type="VEuPathDB" id="PlasmoDB:PGSY75_0040600"/>
<dbReference type="Proteomes" id="UP000076004">
    <property type="component" value="Unassembled WGS sequence"/>
</dbReference>
<dbReference type="SUPFAM" id="SSF140924">
    <property type="entry name" value="Duffy binding domain-like"/>
    <property type="match status" value="1"/>
</dbReference>
<comment type="caution">
    <text evidence="2">The sequence shown here is derived from an EMBL/GenBank/DDBJ whole genome shotgun (WGS) entry which is preliminary data.</text>
</comment>
<proteinExistence type="predicted"/>
<feature type="non-terminal residue" evidence="2">
    <location>
        <position position="1"/>
    </location>
</feature>
<dbReference type="GeneID" id="29774135"/>
<dbReference type="KEGG" id="pgab:PGSY75_0040600"/>
<evidence type="ECO:0000313" key="3">
    <source>
        <dbReference type="Proteomes" id="UP000076004"/>
    </source>
</evidence>
<gene>
    <name evidence="2" type="ORF">PGSY75_0040600</name>
</gene>
<organism evidence="2 3">
    <name type="scientific">Plasmodium gaboni</name>
    <dbReference type="NCBI Taxonomy" id="647221"/>
    <lineage>
        <taxon>Eukaryota</taxon>
        <taxon>Sar</taxon>
        <taxon>Alveolata</taxon>
        <taxon>Apicomplexa</taxon>
        <taxon>Aconoidasida</taxon>
        <taxon>Haemosporida</taxon>
        <taxon>Plasmodiidae</taxon>
        <taxon>Plasmodium</taxon>
        <taxon>Plasmodium (Laverania)</taxon>
    </lineage>
</organism>
<evidence type="ECO:0000313" key="2">
    <source>
        <dbReference type="EMBL" id="KYN92974.1"/>
    </source>
</evidence>
<feature type="non-terminal residue" evidence="2">
    <location>
        <position position="180"/>
    </location>
</feature>
<dbReference type="EMBL" id="LVLB01000404">
    <property type="protein sequence ID" value="KYN92974.1"/>
    <property type="molecule type" value="Genomic_DNA"/>
</dbReference>
<dbReference type="Gene3D" id="1.20.1310.20">
    <property type="entry name" value="Duffy-antigen binding domain"/>
    <property type="match status" value="1"/>
</dbReference>